<evidence type="ECO:0000313" key="3">
    <source>
        <dbReference type="Proteomes" id="UP000516148"/>
    </source>
</evidence>
<dbReference type="Proteomes" id="UP000516148">
    <property type="component" value="Chromosome"/>
</dbReference>
<name>A0A7H0LNH8_9SPHN</name>
<proteinExistence type="predicted"/>
<sequence length="232" mass="25567">MALLIALLLGTAGASPSVPATHQQAPVEKVRDARLSQALTALLAKNNALALQLFDPLLAEYEALHRNEKSQIFCAEGAQETLLYLTESAAAKPPRNAIAIAPDWCLALWGKGYVLIDMGKPDAGIPFLQKAIAMRPHRAQYLNELGYAFKQLKDWPASLDAYRRAEEAAESSGPDRARDLGRAWFGIAYVMVELGRWDDAEALLQKCLKLDPNNVNAKSELEYIKKNRPKSI</sequence>
<dbReference type="PANTHER" id="PTHR12558:SF13">
    <property type="entry name" value="CELL DIVISION CYCLE PROTEIN 27 HOMOLOG"/>
    <property type="match status" value="1"/>
</dbReference>
<evidence type="ECO:0000256" key="1">
    <source>
        <dbReference type="PROSITE-ProRule" id="PRU00339"/>
    </source>
</evidence>
<dbReference type="Gene3D" id="1.25.40.10">
    <property type="entry name" value="Tetratricopeptide repeat domain"/>
    <property type="match status" value="1"/>
</dbReference>
<organism evidence="2 3">
    <name type="scientific">Sphingomonas alpina</name>
    <dbReference type="NCBI Taxonomy" id="653931"/>
    <lineage>
        <taxon>Bacteria</taxon>
        <taxon>Pseudomonadati</taxon>
        <taxon>Pseudomonadota</taxon>
        <taxon>Alphaproteobacteria</taxon>
        <taxon>Sphingomonadales</taxon>
        <taxon>Sphingomonadaceae</taxon>
        <taxon>Sphingomonas</taxon>
    </lineage>
</organism>
<dbReference type="PANTHER" id="PTHR12558">
    <property type="entry name" value="CELL DIVISION CYCLE 16,23,27"/>
    <property type="match status" value="1"/>
</dbReference>
<dbReference type="SUPFAM" id="SSF48452">
    <property type="entry name" value="TPR-like"/>
    <property type="match status" value="1"/>
</dbReference>
<dbReference type="PROSITE" id="PS50005">
    <property type="entry name" value="TPR"/>
    <property type="match status" value="1"/>
</dbReference>
<dbReference type="InterPro" id="IPR011990">
    <property type="entry name" value="TPR-like_helical_dom_sf"/>
</dbReference>
<dbReference type="KEGG" id="spap:H3Z74_08805"/>
<feature type="repeat" description="TPR" evidence="1">
    <location>
        <begin position="181"/>
        <end position="214"/>
    </location>
</feature>
<protein>
    <submittedName>
        <fullName evidence="2">Tetratricopeptide repeat protein</fullName>
    </submittedName>
</protein>
<dbReference type="InterPro" id="IPR019734">
    <property type="entry name" value="TPR_rpt"/>
</dbReference>
<gene>
    <name evidence="2" type="ORF">H3Z74_08805</name>
</gene>
<evidence type="ECO:0000313" key="2">
    <source>
        <dbReference type="EMBL" id="QNQ11231.1"/>
    </source>
</evidence>
<dbReference type="SMART" id="SM00028">
    <property type="entry name" value="TPR"/>
    <property type="match status" value="3"/>
</dbReference>
<dbReference type="Pfam" id="PF13424">
    <property type="entry name" value="TPR_12"/>
    <property type="match status" value="1"/>
</dbReference>
<accession>A0A7H0LNH8</accession>
<dbReference type="AlphaFoldDB" id="A0A7H0LNH8"/>
<keyword evidence="3" id="KW-1185">Reference proteome</keyword>
<reference evidence="2 3" key="1">
    <citation type="submission" date="2020-09" db="EMBL/GenBank/DDBJ databases">
        <title>Sphingomonas sp., a new species isolated from pork steak.</title>
        <authorList>
            <person name="Heidler von Heilborn D."/>
        </authorList>
    </citation>
    <scope>NUCLEOTIDE SEQUENCE [LARGE SCALE GENOMIC DNA]</scope>
    <source>
        <strain evidence="3">S8-3T</strain>
    </source>
</reference>
<dbReference type="Pfam" id="PF13181">
    <property type="entry name" value="TPR_8"/>
    <property type="match status" value="1"/>
</dbReference>
<keyword evidence="1" id="KW-0802">TPR repeat</keyword>
<dbReference type="RefSeq" id="WP_187763515.1">
    <property type="nucleotide sequence ID" value="NZ_CP061038.1"/>
</dbReference>
<dbReference type="EMBL" id="CP061038">
    <property type="protein sequence ID" value="QNQ11231.1"/>
    <property type="molecule type" value="Genomic_DNA"/>
</dbReference>